<evidence type="ECO:0000313" key="31">
    <source>
        <dbReference type="Proteomes" id="UP000283585"/>
    </source>
</evidence>
<evidence type="ECO:0000313" key="16">
    <source>
        <dbReference type="EMBL" id="RGV61889.1"/>
    </source>
</evidence>
<name>A0A174FDX0_9FIRM</name>
<keyword evidence="3 6" id="KW-0694">RNA-binding</keyword>
<evidence type="ECO:0000256" key="6">
    <source>
        <dbReference type="HAMAP-Rule" id="MF_00073"/>
    </source>
</evidence>
<dbReference type="PANTHER" id="PTHR11078:SF3">
    <property type="entry name" value="ANTITERMINATION NUSB DOMAIN-CONTAINING PROTEIN"/>
    <property type="match status" value="1"/>
</dbReference>
<feature type="region of interest" description="Disordered" evidence="7">
    <location>
        <begin position="132"/>
        <end position="180"/>
    </location>
</feature>
<comment type="similarity">
    <text evidence="1 6">Belongs to the NusB family.</text>
</comment>
<dbReference type="Proteomes" id="UP000284242">
    <property type="component" value="Unassembled WGS sequence"/>
</dbReference>
<evidence type="ECO:0000313" key="18">
    <source>
        <dbReference type="EMBL" id="RHE11443.1"/>
    </source>
</evidence>
<evidence type="ECO:0000259" key="8">
    <source>
        <dbReference type="Pfam" id="PF01029"/>
    </source>
</evidence>
<dbReference type="EMBL" id="QROE01000003">
    <property type="protein sequence ID" value="RHK95618.1"/>
    <property type="molecule type" value="Genomic_DNA"/>
</dbReference>
<dbReference type="Proteomes" id="UP000284644">
    <property type="component" value="Unassembled WGS sequence"/>
</dbReference>
<evidence type="ECO:0000313" key="20">
    <source>
        <dbReference type="EMBL" id="RHG17791.1"/>
    </source>
</evidence>
<evidence type="ECO:0000313" key="27">
    <source>
        <dbReference type="Proteomes" id="UP000261105"/>
    </source>
</evidence>
<dbReference type="InterPro" id="IPR006027">
    <property type="entry name" value="NusB_RsmB_TIM44"/>
</dbReference>
<dbReference type="EMBL" id="RCXQ01000009">
    <property type="protein sequence ID" value="RYT65965.1"/>
    <property type="molecule type" value="Genomic_DNA"/>
</dbReference>
<dbReference type="Proteomes" id="UP000285897">
    <property type="component" value="Unassembled WGS sequence"/>
</dbReference>
<evidence type="ECO:0000313" key="11">
    <source>
        <dbReference type="EMBL" id="RGN03274.1"/>
    </source>
</evidence>
<gene>
    <name evidence="6 9" type="primary">nusB</name>
    <name evidence="23" type="ORF">DW021_07905</name>
    <name evidence="22" type="ORF">DW040_07220</name>
    <name evidence="21" type="ORF">DW222_07940</name>
    <name evidence="20" type="ORF">DW272_07085</name>
    <name evidence="19" type="ORF">DW723_08665</name>
    <name evidence="18" type="ORF">DW767_12425</name>
    <name evidence="17" type="ORF">DW859_07030</name>
    <name evidence="16" type="ORF">DWW07_14195</name>
    <name evidence="15" type="ORF">DWX77_04265</name>
    <name evidence="14" type="ORF">DWY46_08755</name>
    <name evidence="13" type="ORF">DWZ12_13960</name>
    <name evidence="12" type="ORF">DXB38_06820</name>
    <name evidence="11" type="ORF">DXB81_12625</name>
    <name evidence="24" type="ORF">EAI82_10550</name>
    <name evidence="9" type="ORF">ERS852394_02297</name>
    <name evidence="10" type="ORF">ERS852533_00745</name>
</gene>
<dbReference type="Pfam" id="PF01029">
    <property type="entry name" value="NusB"/>
    <property type="match status" value="1"/>
</dbReference>
<dbReference type="EMBL" id="QRUH01000005">
    <property type="protein sequence ID" value="RGR49412.1"/>
    <property type="molecule type" value="Genomic_DNA"/>
</dbReference>
<reference evidence="27 28" key="2">
    <citation type="submission" date="2018-08" db="EMBL/GenBank/DDBJ databases">
        <title>A genome reference for cultivated species of the human gut microbiota.</title>
        <authorList>
            <person name="Zou Y."/>
            <person name="Xue W."/>
            <person name="Luo G."/>
        </authorList>
    </citation>
    <scope>NUCLEOTIDE SEQUENCE [LARGE SCALE GENOMIC DNA]</scope>
    <source>
        <strain evidence="16 30">AF14-23</strain>
        <strain evidence="15 35">AF21-24</strain>
        <strain evidence="14 38">AF25-21</strain>
        <strain evidence="13 31">AF29-2BH</strain>
        <strain evidence="23 39">AF37-6AC</strain>
        <strain evidence="22 36">AF39-4</strain>
        <strain evidence="21 33">AM18-2AC</strain>
        <strain evidence="20 34">AM22-9LB</strain>
        <strain evidence="19 32">AM27-32LB</strain>
        <strain evidence="18 37">AM29-25AC</strain>
        <strain evidence="17 29">AM37-4AC</strain>
        <strain evidence="12 27">OM03-6</strain>
        <strain evidence="11 28">OM06-11AA</strain>
    </source>
</reference>
<reference evidence="25 26" key="1">
    <citation type="submission" date="2015-09" db="EMBL/GenBank/DDBJ databases">
        <authorList>
            <consortium name="Pathogen Informatics"/>
        </authorList>
    </citation>
    <scope>NUCLEOTIDE SEQUENCE [LARGE SCALE GENOMIC DNA]</scope>
    <source>
        <strain evidence="9 25">2789STDY5608837</strain>
        <strain evidence="10 26">2789STDY5834921</strain>
    </source>
</reference>
<evidence type="ECO:0000313" key="35">
    <source>
        <dbReference type="Proteomes" id="UP000284242"/>
    </source>
</evidence>
<dbReference type="Proteomes" id="UP000283585">
    <property type="component" value="Unassembled WGS sequence"/>
</dbReference>
<evidence type="ECO:0000313" key="14">
    <source>
        <dbReference type="EMBL" id="RGR49412.1"/>
    </source>
</evidence>
<evidence type="ECO:0000313" key="26">
    <source>
        <dbReference type="Proteomes" id="UP000095413"/>
    </source>
</evidence>
<reference evidence="24 40" key="3">
    <citation type="journal article" date="2019" name="Science, e1252229">
        <title>Invertible promoters mediate bacterial phase variation, antibiotic resistance, and host adaptation in the gut.</title>
        <authorList>
            <person name="Jiang X."/>
            <person name="Hall A.B."/>
            <person name="Arthur T.D."/>
            <person name="Plichta D.R."/>
            <person name="Covington C.T."/>
            <person name="Poyet M."/>
            <person name="Crothers J."/>
            <person name="Moses P.L."/>
            <person name="Tolonen A.C."/>
            <person name="Vlamakis H."/>
            <person name="Alm E.J."/>
            <person name="Xavier R.J."/>
        </authorList>
    </citation>
    <scope>NUCLEOTIDE SEQUENCE [LARGE SCALE GENOMIC DNA]</scope>
    <source>
        <strain evidence="40">af_0058</strain>
        <strain evidence="24">Af_0058</strain>
    </source>
</reference>
<dbReference type="SUPFAM" id="SSF48013">
    <property type="entry name" value="NusB-like"/>
    <property type="match status" value="1"/>
</dbReference>
<dbReference type="GO" id="GO:0006353">
    <property type="term" value="P:DNA-templated transcription termination"/>
    <property type="evidence" value="ECO:0007669"/>
    <property type="project" value="UniProtKB-UniRule"/>
</dbReference>
<dbReference type="Proteomes" id="UP000095409">
    <property type="component" value="Unassembled WGS sequence"/>
</dbReference>
<dbReference type="EMBL" id="QRSS01000021">
    <property type="protein sequence ID" value="RGQ02995.1"/>
    <property type="molecule type" value="Genomic_DNA"/>
</dbReference>
<evidence type="ECO:0000313" key="30">
    <source>
        <dbReference type="Proteomes" id="UP000265828"/>
    </source>
</evidence>
<dbReference type="Proteomes" id="UP000293506">
    <property type="component" value="Unassembled WGS sequence"/>
</dbReference>
<dbReference type="Proteomes" id="UP000095413">
    <property type="component" value="Unassembled WGS sequence"/>
</dbReference>
<organism evidence="9 25">
    <name type="scientific">Blautia obeum</name>
    <dbReference type="NCBI Taxonomy" id="40520"/>
    <lineage>
        <taxon>Bacteria</taxon>
        <taxon>Bacillati</taxon>
        <taxon>Bacillota</taxon>
        <taxon>Clostridia</taxon>
        <taxon>Lachnospirales</taxon>
        <taxon>Lachnospiraceae</taxon>
        <taxon>Blautia</taxon>
    </lineage>
</organism>
<dbReference type="EMBL" id="QSUZ01000006">
    <property type="protein sequence ID" value="RGN88210.1"/>
    <property type="molecule type" value="Genomic_DNA"/>
</dbReference>
<dbReference type="GeneID" id="79803300"/>
<evidence type="ECO:0000256" key="4">
    <source>
        <dbReference type="ARBA" id="ARBA00023015"/>
    </source>
</evidence>
<dbReference type="EMBL" id="QRVV01000007">
    <property type="protein sequence ID" value="RGS75391.1"/>
    <property type="molecule type" value="Genomic_DNA"/>
</dbReference>
<evidence type="ECO:0000313" key="37">
    <source>
        <dbReference type="Proteomes" id="UP000284644"/>
    </source>
</evidence>
<dbReference type="NCBIfam" id="TIGR01951">
    <property type="entry name" value="nusB"/>
    <property type="match status" value="1"/>
</dbReference>
<evidence type="ECO:0000313" key="13">
    <source>
        <dbReference type="EMBL" id="RGQ02995.1"/>
    </source>
</evidence>
<dbReference type="RefSeq" id="WP_005426957.1">
    <property type="nucleotide sequence ID" value="NZ_CABJDZ010000003.1"/>
</dbReference>
<dbReference type="GO" id="GO:0005829">
    <property type="term" value="C:cytosol"/>
    <property type="evidence" value="ECO:0007669"/>
    <property type="project" value="TreeGrafter"/>
</dbReference>
<dbReference type="Proteomes" id="UP000284267">
    <property type="component" value="Unassembled WGS sequence"/>
</dbReference>
<dbReference type="Proteomes" id="UP000265828">
    <property type="component" value="Unassembled WGS sequence"/>
</dbReference>
<evidence type="ECO:0000256" key="1">
    <source>
        <dbReference type="ARBA" id="ARBA00005952"/>
    </source>
</evidence>
<evidence type="ECO:0000313" key="12">
    <source>
        <dbReference type="EMBL" id="RGN88210.1"/>
    </source>
</evidence>
<evidence type="ECO:0000313" key="40">
    <source>
        <dbReference type="Proteomes" id="UP000293506"/>
    </source>
</evidence>
<evidence type="ECO:0000313" key="19">
    <source>
        <dbReference type="EMBL" id="RHE75034.1"/>
    </source>
</evidence>
<evidence type="ECO:0000313" key="21">
    <source>
        <dbReference type="EMBL" id="RHH19501.1"/>
    </source>
</evidence>
<dbReference type="EMBL" id="QSHL01000003">
    <property type="protein sequence ID" value="RHC08616.1"/>
    <property type="molecule type" value="Genomic_DNA"/>
</dbReference>
<dbReference type="EMBL" id="QSKO01000010">
    <property type="protein sequence ID" value="RHE75034.1"/>
    <property type="molecule type" value="Genomic_DNA"/>
</dbReference>
<dbReference type="EMBL" id="CYZD01000012">
    <property type="protein sequence ID" value="CUO48354.1"/>
    <property type="molecule type" value="Genomic_DNA"/>
</dbReference>
<evidence type="ECO:0000256" key="5">
    <source>
        <dbReference type="ARBA" id="ARBA00023163"/>
    </source>
</evidence>
<evidence type="ECO:0000313" key="29">
    <source>
        <dbReference type="Proteomes" id="UP000265808"/>
    </source>
</evidence>
<dbReference type="InterPro" id="IPR035926">
    <property type="entry name" value="NusB-like_sf"/>
</dbReference>
<dbReference type="Gene3D" id="1.10.940.10">
    <property type="entry name" value="NusB-like"/>
    <property type="match status" value="1"/>
</dbReference>
<evidence type="ECO:0000313" key="36">
    <source>
        <dbReference type="Proteomes" id="UP000284267"/>
    </source>
</evidence>
<evidence type="ECO:0000313" key="24">
    <source>
        <dbReference type="EMBL" id="RYT65965.1"/>
    </source>
</evidence>
<dbReference type="Proteomes" id="UP000261105">
    <property type="component" value="Unassembled WGS sequence"/>
</dbReference>
<dbReference type="Proteomes" id="UP000284024">
    <property type="component" value="Unassembled WGS sequence"/>
</dbReference>
<evidence type="ECO:0000313" key="34">
    <source>
        <dbReference type="Proteomes" id="UP000284220"/>
    </source>
</evidence>
<dbReference type="HAMAP" id="MF_00073">
    <property type="entry name" value="NusB"/>
    <property type="match status" value="1"/>
</dbReference>
<evidence type="ECO:0000313" key="33">
    <source>
        <dbReference type="Proteomes" id="UP000284024"/>
    </source>
</evidence>
<evidence type="ECO:0000313" key="22">
    <source>
        <dbReference type="EMBL" id="RHK95618.1"/>
    </source>
</evidence>
<dbReference type="Proteomes" id="UP000285839">
    <property type="component" value="Unassembled WGS sequence"/>
</dbReference>
<evidence type="ECO:0000313" key="23">
    <source>
        <dbReference type="EMBL" id="RHL48582.1"/>
    </source>
</evidence>
<evidence type="ECO:0000313" key="9">
    <source>
        <dbReference type="EMBL" id="CUO48354.1"/>
    </source>
</evidence>
<dbReference type="PANTHER" id="PTHR11078">
    <property type="entry name" value="N UTILIZATION SUBSTANCE PROTEIN B-RELATED"/>
    <property type="match status" value="1"/>
</dbReference>
<dbReference type="GO" id="GO:0003723">
    <property type="term" value="F:RNA binding"/>
    <property type="evidence" value="ECO:0007669"/>
    <property type="project" value="UniProtKB-UniRule"/>
</dbReference>
<protein>
    <recommendedName>
        <fullName evidence="6">Transcription antitermination protein NusB</fullName>
    </recommendedName>
    <alternativeName>
        <fullName evidence="6">Antitermination factor NusB</fullName>
    </alternativeName>
</protein>
<evidence type="ECO:0000256" key="2">
    <source>
        <dbReference type="ARBA" id="ARBA00022814"/>
    </source>
</evidence>
<dbReference type="EMBL" id="CZBA01000003">
    <property type="protein sequence ID" value="CUP24427.1"/>
    <property type="molecule type" value="Genomic_DNA"/>
</dbReference>
<evidence type="ECO:0000313" key="17">
    <source>
        <dbReference type="EMBL" id="RHC08616.1"/>
    </source>
</evidence>
<dbReference type="OrthoDB" id="9811381at2"/>
<evidence type="ECO:0000313" key="10">
    <source>
        <dbReference type="EMBL" id="CUP24427.1"/>
    </source>
</evidence>
<dbReference type="EMBL" id="QRZI01000011">
    <property type="protein sequence ID" value="RGV61889.1"/>
    <property type="molecule type" value="Genomic_DNA"/>
</dbReference>
<dbReference type="EMBL" id="QROS01000004">
    <property type="protein sequence ID" value="RHL48582.1"/>
    <property type="molecule type" value="Genomic_DNA"/>
</dbReference>
<accession>A0A174FDX0</accession>
<keyword evidence="5 6" id="KW-0804">Transcription</keyword>
<feature type="domain" description="NusB/RsmB/TIM44" evidence="8">
    <location>
        <begin position="5"/>
        <end position="131"/>
    </location>
</feature>
<dbReference type="GO" id="GO:0031564">
    <property type="term" value="P:transcription antitermination"/>
    <property type="evidence" value="ECO:0007669"/>
    <property type="project" value="UniProtKB-KW"/>
</dbReference>
<evidence type="ECO:0000313" key="28">
    <source>
        <dbReference type="Proteomes" id="UP000261222"/>
    </source>
</evidence>
<evidence type="ECO:0000256" key="7">
    <source>
        <dbReference type="SAM" id="MobiDB-lite"/>
    </source>
</evidence>
<dbReference type="Proteomes" id="UP000265808">
    <property type="component" value="Unassembled WGS sequence"/>
</dbReference>
<evidence type="ECO:0000313" key="32">
    <source>
        <dbReference type="Proteomes" id="UP000283928"/>
    </source>
</evidence>
<dbReference type="EMBL" id="QSUB01000006">
    <property type="protein sequence ID" value="RGN03274.1"/>
    <property type="molecule type" value="Genomic_DNA"/>
</dbReference>
<proteinExistence type="inferred from homology"/>
<comment type="function">
    <text evidence="6">Involved in transcription antitermination. Required for transcription of ribosomal RNA (rRNA) genes. Binds specifically to the boxA antiterminator sequence of the ribosomal RNA (rrn) operons.</text>
</comment>
<evidence type="ECO:0000313" key="25">
    <source>
        <dbReference type="Proteomes" id="UP000095409"/>
    </source>
</evidence>
<keyword evidence="2 6" id="KW-0889">Transcription antitermination</keyword>
<keyword evidence="4 6" id="KW-0805">Transcription regulation</keyword>
<dbReference type="EMBL" id="QSJW01000007">
    <property type="protein sequence ID" value="RHE11443.1"/>
    <property type="molecule type" value="Genomic_DNA"/>
</dbReference>
<dbReference type="EMBL" id="QRHZ01000003">
    <property type="protein sequence ID" value="RHG17791.1"/>
    <property type="molecule type" value="Genomic_DNA"/>
</dbReference>
<dbReference type="Proteomes" id="UP000283928">
    <property type="component" value="Unassembled WGS sequence"/>
</dbReference>
<dbReference type="InterPro" id="IPR011605">
    <property type="entry name" value="NusB_fam"/>
</dbReference>
<evidence type="ECO:0000313" key="39">
    <source>
        <dbReference type="Proteomes" id="UP000285897"/>
    </source>
</evidence>
<evidence type="ECO:0000313" key="15">
    <source>
        <dbReference type="EMBL" id="RGS75391.1"/>
    </source>
</evidence>
<dbReference type="Proteomes" id="UP000261222">
    <property type="component" value="Unassembled WGS sequence"/>
</dbReference>
<dbReference type="AlphaFoldDB" id="A0A174FDX0"/>
<feature type="compositionally biased region" description="Basic and acidic residues" evidence="7">
    <location>
        <begin position="158"/>
        <end position="180"/>
    </location>
</feature>
<evidence type="ECO:0000313" key="38">
    <source>
        <dbReference type="Proteomes" id="UP000285839"/>
    </source>
</evidence>
<sequence length="180" mass="20695">MRRSEQREHIFKLLFMTQFNSENEMSDQVSMYFDTLGELEEKDQEAIQNKYQHILEHLDEIDQILNEYSRGWKTTRMNRVDLTALRLAVYEMKMDEEVPVGVAINEAVELAKLFGGEDSGSFVNGILGKIASGKKDSGEEHKKPRRQTHSAKIIIRSSKKDGKASKDQKNPERASEESTE</sequence>
<evidence type="ECO:0000256" key="3">
    <source>
        <dbReference type="ARBA" id="ARBA00022884"/>
    </source>
</evidence>
<dbReference type="Proteomes" id="UP000284220">
    <property type="component" value="Unassembled WGS sequence"/>
</dbReference>
<dbReference type="EMBL" id="QRJH01000003">
    <property type="protein sequence ID" value="RHH19501.1"/>
    <property type="molecule type" value="Genomic_DNA"/>
</dbReference>
<feature type="compositionally biased region" description="Basic and acidic residues" evidence="7">
    <location>
        <begin position="133"/>
        <end position="142"/>
    </location>
</feature>